<dbReference type="Pfam" id="PF13625">
    <property type="entry name" value="Helicase_C_3"/>
    <property type="match status" value="1"/>
</dbReference>
<evidence type="ECO:0008006" key="5">
    <source>
        <dbReference type="Google" id="ProtNLM"/>
    </source>
</evidence>
<dbReference type="InterPro" id="IPR026881">
    <property type="entry name" value="WYL_dom"/>
</dbReference>
<protein>
    <recommendedName>
        <fullName evidence="5">Helicase XPB/Ssl2 N-terminal domain-containing protein</fullName>
    </recommendedName>
</protein>
<keyword evidence="4" id="KW-1185">Reference proteome</keyword>
<sequence>MEVLYQRALAWPDGQSVVLAGPLRHWFAFPLGFGRPAATLLSARPVDELRRIATNIGCPLAGRPKPELLAALSAHLGTPEVIAGIMVDVPEELRPTLERLATVHPVTEGEQGYLPPELRWAIEHGILVSDGWARAEMPREVAFALRGEEWRAPFEPHPPLPPLGVPAPETVAREAAAAAAAALDGVAAVVEATPVALLKAGGVGAREVGRLARVAGSPAAAGLFLELAGGAGLLAEDDSELVPTPEYDAWAAEEPAERLATLLHAWLELAGAPGAGGTPLRAGYQEPLPLRTTLLDVLADLAGALPRDGELVPRLLHWHAPLAVPPEDLERLAAGLWTEAALLGVVAHGVLTPLGRALRDGGDVAAVAGDLVVAPQRGATFQADLTAVVGGSPAVELRELLDGCAVREARGTASVWRFTPDSVRRSLDSGTAAPELLDRLRAVGSVPQALEYLVNDVARRHGRMRVRAVGCVLRGADPQLLAEVAADRRLAGLGLTVLAPTVLASTRPPADTLAALRAAGYAPAAEDADGRPLIELPPQRRAEPAFTYRRIRRRPVPMRSDEAMAAAERILATTPQAEEPTPQAHPERVTIARAAPQLAPYDADLLTDALTKGEPVHIVYINADGRRSERVVEPMEIEDGYLLRAWCQLRDDERVFSLNRIRAVSTP</sequence>
<comment type="caution">
    <text evidence="3">The sequence shown here is derived from an EMBL/GenBank/DDBJ whole genome shotgun (WGS) entry which is preliminary data.</text>
</comment>
<evidence type="ECO:0000259" key="1">
    <source>
        <dbReference type="Pfam" id="PF13280"/>
    </source>
</evidence>
<organism evidence="3 4">
    <name type="scientific">Virgisporangium aliadipatigenens</name>
    <dbReference type="NCBI Taxonomy" id="741659"/>
    <lineage>
        <taxon>Bacteria</taxon>
        <taxon>Bacillati</taxon>
        <taxon>Actinomycetota</taxon>
        <taxon>Actinomycetes</taxon>
        <taxon>Micromonosporales</taxon>
        <taxon>Micromonosporaceae</taxon>
        <taxon>Virgisporangium</taxon>
    </lineage>
</organism>
<proteinExistence type="predicted"/>
<accession>A0A8J3YSH4</accession>
<dbReference type="PROSITE" id="PS52050">
    <property type="entry name" value="WYL"/>
    <property type="match status" value="1"/>
</dbReference>
<feature type="domain" description="Helicase XPB/Ssl2 N-terminal" evidence="2">
    <location>
        <begin position="382"/>
        <end position="498"/>
    </location>
</feature>
<dbReference type="EMBL" id="BOPF01000043">
    <property type="protein sequence ID" value="GIJ51034.1"/>
    <property type="molecule type" value="Genomic_DNA"/>
</dbReference>
<feature type="domain" description="WYL" evidence="1">
    <location>
        <begin position="605"/>
        <end position="664"/>
    </location>
</feature>
<dbReference type="Pfam" id="PF13280">
    <property type="entry name" value="WYL"/>
    <property type="match status" value="1"/>
</dbReference>
<gene>
    <name evidence="3" type="ORF">Val02_79200</name>
</gene>
<dbReference type="InterPro" id="IPR032830">
    <property type="entry name" value="XPB/Ssl2_N"/>
</dbReference>
<evidence type="ECO:0000313" key="4">
    <source>
        <dbReference type="Proteomes" id="UP000619260"/>
    </source>
</evidence>
<dbReference type="Proteomes" id="UP000619260">
    <property type="component" value="Unassembled WGS sequence"/>
</dbReference>
<evidence type="ECO:0000259" key="2">
    <source>
        <dbReference type="Pfam" id="PF13625"/>
    </source>
</evidence>
<evidence type="ECO:0000313" key="3">
    <source>
        <dbReference type="EMBL" id="GIJ51034.1"/>
    </source>
</evidence>
<dbReference type="AlphaFoldDB" id="A0A8J3YSH4"/>
<name>A0A8J3YSH4_9ACTN</name>
<reference evidence="3" key="1">
    <citation type="submission" date="2021-01" db="EMBL/GenBank/DDBJ databases">
        <title>Whole genome shotgun sequence of Virgisporangium aliadipatigenens NBRC 105644.</title>
        <authorList>
            <person name="Komaki H."/>
            <person name="Tamura T."/>
        </authorList>
    </citation>
    <scope>NUCLEOTIDE SEQUENCE</scope>
    <source>
        <strain evidence="3">NBRC 105644</strain>
    </source>
</reference>